<gene>
    <name evidence="7" type="ORF">SAMN05444320_105415</name>
</gene>
<dbReference type="AlphaFoldDB" id="A0A1M5FF90"/>
<feature type="transmembrane region" description="Helical" evidence="5">
    <location>
        <begin position="113"/>
        <end position="135"/>
    </location>
</feature>
<feature type="transmembrane region" description="Helical" evidence="5">
    <location>
        <begin position="212"/>
        <end position="229"/>
    </location>
</feature>
<comment type="subcellular location">
    <subcellularLocation>
        <location evidence="1">Cell membrane</location>
        <topology evidence="1">Multi-pass membrane protein</topology>
    </subcellularLocation>
</comment>
<keyword evidence="2 5" id="KW-0812">Transmembrane</keyword>
<evidence type="ECO:0000256" key="4">
    <source>
        <dbReference type="ARBA" id="ARBA00023136"/>
    </source>
</evidence>
<accession>A0A1M5FF90</accession>
<feature type="domain" description="Major facilitator superfamily (MFS) profile" evidence="6">
    <location>
        <begin position="19"/>
        <end position="451"/>
    </location>
</feature>
<dbReference type="Pfam" id="PF07690">
    <property type="entry name" value="MFS_1"/>
    <property type="match status" value="1"/>
</dbReference>
<dbReference type="Gene3D" id="1.20.1250.20">
    <property type="entry name" value="MFS general substrate transporter like domains"/>
    <property type="match status" value="1"/>
</dbReference>
<proteinExistence type="predicted"/>
<evidence type="ECO:0000256" key="3">
    <source>
        <dbReference type="ARBA" id="ARBA00022989"/>
    </source>
</evidence>
<dbReference type="PROSITE" id="PS50850">
    <property type="entry name" value="MFS"/>
    <property type="match status" value="1"/>
</dbReference>
<dbReference type="InterPro" id="IPR036259">
    <property type="entry name" value="MFS_trans_sf"/>
</dbReference>
<evidence type="ECO:0000313" key="7">
    <source>
        <dbReference type="EMBL" id="SHF90193.1"/>
    </source>
</evidence>
<keyword evidence="8" id="KW-1185">Reference proteome</keyword>
<feature type="transmembrane region" description="Helical" evidence="5">
    <location>
        <begin position="398"/>
        <end position="418"/>
    </location>
</feature>
<dbReference type="GO" id="GO:0022857">
    <property type="term" value="F:transmembrane transporter activity"/>
    <property type="evidence" value="ECO:0007669"/>
    <property type="project" value="InterPro"/>
</dbReference>
<dbReference type="EMBL" id="FQVN01000005">
    <property type="protein sequence ID" value="SHF90193.1"/>
    <property type="molecule type" value="Genomic_DNA"/>
</dbReference>
<feature type="transmembrane region" description="Helical" evidence="5">
    <location>
        <begin position="267"/>
        <end position="292"/>
    </location>
</feature>
<dbReference type="SUPFAM" id="SSF103473">
    <property type="entry name" value="MFS general substrate transporter"/>
    <property type="match status" value="1"/>
</dbReference>
<evidence type="ECO:0000256" key="1">
    <source>
        <dbReference type="ARBA" id="ARBA00004651"/>
    </source>
</evidence>
<dbReference type="Proteomes" id="UP000184501">
    <property type="component" value="Unassembled WGS sequence"/>
</dbReference>
<dbReference type="InterPro" id="IPR020846">
    <property type="entry name" value="MFS_dom"/>
</dbReference>
<evidence type="ECO:0000313" key="8">
    <source>
        <dbReference type="Proteomes" id="UP000184501"/>
    </source>
</evidence>
<protein>
    <submittedName>
        <fullName evidence="7">Predicted arabinose efflux permease, MFS family</fullName>
    </submittedName>
</protein>
<evidence type="ECO:0000256" key="2">
    <source>
        <dbReference type="ARBA" id="ARBA00022692"/>
    </source>
</evidence>
<dbReference type="PANTHER" id="PTHR23501:SF154">
    <property type="entry name" value="MULTIDRUG-EFFLUX TRANSPORTER RV1634-RELATED"/>
    <property type="match status" value="1"/>
</dbReference>
<feature type="transmembrane region" description="Helical" evidence="5">
    <location>
        <begin position="21"/>
        <end position="41"/>
    </location>
</feature>
<feature type="transmembrane region" description="Helical" evidence="5">
    <location>
        <begin position="85"/>
        <end position="107"/>
    </location>
</feature>
<organism evidence="7 8">
    <name type="scientific">Streptoalloteichus hindustanus</name>
    <dbReference type="NCBI Taxonomy" id="2017"/>
    <lineage>
        <taxon>Bacteria</taxon>
        <taxon>Bacillati</taxon>
        <taxon>Actinomycetota</taxon>
        <taxon>Actinomycetes</taxon>
        <taxon>Pseudonocardiales</taxon>
        <taxon>Pseudonocardiaceae</taxon>
        <taxon>Streptoalloteichus</taxon>
    </lineage>
</organism>
<dbReference type="PANTHER" id="PTHR23501">
    <property type="entry name" value="MAJOR FACILITATOR SUPERFAMILY"/>
    <property type="match status" value="1"/>
</dbReference>
<keyword evidence="3 5" id="KW-1133">Transmembrane helix</keyword>
<keyword evidence="4 5" id="KW-0472">Membrane</keyword>
<feature type="transmembrane region" description="Helical" evidence="5">
    <location>
        <begin position="298"/>
        <end position="317"/>
    </location>
</feature>
<feature type="transmembrane region" description="Helical" evidence="5">
    <location>
        <begin position="356"/>
        <end position="377"/>
    </location>
</feature>
<feature type="transmembrane region" description="Helical" evidence="5">
    <location>
        <begin position="235"/>
        <end position="255"/>
    </location>
</feature>
<feature type="transmembrane region" description="Helical" evidence="5">
    <location>
        <begin position="142"/>
        <end position="164"/>
    </location>
</feature>
<name>A0A1M5FF90_STRHI</name>
<dbReference type="GO" id="GO:0005886">
    <property type="term" value="C:plasma membrane"/>
    <property type="evidence" value="ECO:0007669"/>
    <property type="project" value="UniProtKB-SubCell"/>
</dbReference>
<feature type="transmembrane region" description="Helical" evidence="5">
    <location>
        <begin position="170"/>
        <end position="192"/>
    </location>
</feature>
<dbReference type="STRING" id="2017.SAMN05444320_105415"/>
<dbReference type="InterPro" id="IPR011701">
    <property type="entry name" value="MFS"/>
</dbReference>
<sequence>MTRTTTPDDGVLSPTYRARTLGIVLTVSLVAFESLGVATILPDIARHLDGLGSYGWGLAAMMLANIVGTVIAGHSADRRGARPPLMIGLVVFALGCVLAGSAPSWPLFLLGRFAQGLGVGAVMAMAYTLIGLVYPEHLRARMFALLSSAWTVPSLVGPVVAAAVTSAVGWRWTFLLMLPLTAVAALLTLPGLHTPAHGAQDSPALPWWRRPLVNSVALTAGTGVLLAALDLRGLALLVPLALVGFVLAVAALRNVTPAGTLTARRGVAAGVVVRFLLCAVYFGTEAFLPLGLTELQHLSAFEAGLGLSAGALTWVAGSALQARWDRDRATAVAVGFTILLAGVAVLGYGVLAGPGLLAVLGWAVGGVGMGIAFNAATTETLGQTPAEQQGAVSAALQLAQTLATALISGLGGVLVGRAGSVPPAFLAIFLTTGLLSLAGVVVARRVGALSTRD</sequence>
<feature type="transmembrane region" description="Helical" evidence="5">
    <location>
        <begin position="424"/>
        <end position="443"/>
    </location>
</feature>
<reference evidence="7 8" key="1">
    <citation type="submission" date="2016-11" db="EMBL/GenBank/DDBJ databases">
        <authorList>
            <person name="Jaros S."/>
            <person name="Januszkiewicz K."/>
            <person name="Wedrychowicz H."/>
        </authorList>
    </citation>
    <scope>NUCLEOTIDE SEQUENCE [LARGE SCALE GENOMIC DNA]</scope>
    <source>
        <strain evidence="7 8">DSM 44523</strain>
    </source>
</reference>
<feature type="transmembrane region" description="Helical" evidence="5">
    <location>
        <begin position="53"/>
        <end position="73"/>
    </location>
</feature>
<evidence type="ECO:0000259" key="6">
    <source>
        <dbReference type="PROSITE" id="PS50850"/>
    </source>
</evidence>
<feature type="transmembrane region" description="Helical" evidence="5">
    <location>
        <begin position="329"/>
        <end position="350"/>
    </location>
</feature>
<evidence type="ECO:0000256" key="5">
    <source>
        <dbReference type="SAM" id="Phobius"/>
    </source>
</evidence>